<dbReference type="Proteomes" id="UP001154114">
    <property type="component" value="Chromosome 6"/>
</dbReference>
<evidence type="ECO:0000313" key="10">
    <source>
        <dbReference type="Proteomes" id="UP001154114"/>
    </source>
</evidence>
<evidence type="ECO:0000256" key="5">
    <source>
        <dbReference type="ARBA" id="ARBA00023136"/>
    </source>
</evidence>
<accession>A0A9N8KT82</accession>
<evidence type="ECO:0000256" key="1">
    <source>
        <dbReference type="ARBA" id="ARBA00004651"/>
    </source>
</evidence>
<keyword evidence="10" id="KW-1185">Reference proteome</keyword>
<evidence type="ECO:0000256" key="8">
    <source>
        <dbReference type="SAM" id="Phobius"/>
    </source>
</evidence>
<proteinExistence type="predicted"/>
<feature type="transmembrane region" description="Helical" evidence="8">
    <location>
        <begin position="508"/>
        <end position="528"/>
    </location>
</feature>
<keyword evidence="3 8" id="KW-0812">Transmembrane</keyword>
<keyword evidence="5 8" id="KW-0472">Membrane</keyword>
<feature type="transmembrane region" description="Helical" evidence="8">
    <location>
        <begin position="249"/>
        <end position="267"/>
    </location>
</feature>
<evidence type="ECO:0000313" key="9">
    <source>
        <dbReference type="EMBL" id="CAD0197197.1"/>
    </source>
</evidence>
<organism evidence="9 10">
    <name type="scientific">Chrysodeixis includens</name>
    <name type="common">Soybean looper</name>
    <name type="synonym">Pseudoplusia includens</name>
    <dbReference type="NCBI Taxonomy" id="689277"/>
    <lineage>
        <taxon>Eukaryota</taxon>
        <taxon>Metazoa</taxon>
        <taxon>Ecdysozoa</taxon>
        <taxon>Arthropoda</taxon>
        <taxon>Hexapoda</taxon>
        <taxon>Insecta</taxon>
        <taxon>Pterygota</taxon>
        <taxon>Neoptera</taxon>
        <taxon>Endopterygota</taxon>
        <taxon>Lepidoptera</taxon>
        <taxon>Glossata</taxon>
        <taxon>Ditrysia</taxon>
        <taxon>Noctuoidea</taxon>
        <taxon>Noctuidae</taxon>
        <taxon>Plusiinae</taxon>
        <taxon>Chrysodeixis</taxon>
    </lineage>
</organism>
<dbReference type="InterPro" id="IPR052192">
    <property type="entry name" value="Insect_Ionotropic_Sensory_Rcpt"/>
</dbReference>
<dbReference type="PANTHER" id="PTHR42643:SF30">
    <property type="entry name" value="IONOTROPIC RECEPTOR 40A-RELATED"/>
    <property type="match status" value="1"/>
</dbReference>
<comment type="subcellular location">
    <subcellularLocation>
        <location evidence="1">Cell membrane</location>
        <topology evidence="1">Multi-pass membrane protein</topology>
    </subcellularLocation>
</comment>
<evidence type="ECO:0000256" key="6">
    <source>
        <dbReference type="ARBA" id="ARBA00023170"/>
    </source>
</evidence>
<protein>
    <submittedName>
        <fullName evidence="9">Uncharacterized protein</fullName>
    </submittedName>
</protein>
<dbReference type="Gene3D" id="3.40.190.10">
    <property type="entry name" value="Periplasmic binding protein-like II"/>
    <property type="match status" value="1"/>
</dbReference>
<dbReference type="AlphaFoldDB" id="A0A9N8KT82"/>
<name>A0A9N8KT82_CHRIL</name>
<reference evidence="9" key="1">
    <citation type="submission" date="2021-12" db="EMBL/GenBank/DDBJ databases">
        <authorList>
            <person name="King R."/>
        </authorList>
    </citation>
    <scope>NUCLEOTIDE SEQUENCE</scope>
</reference>
<gene>
    <name evidence="9" type="ORF">CINC_LOCUS11482</name>
</gene>
<dbReference type="PANTHER" id="PTHR42643">
    <property type="entry name" value="IONOTROPIC RECEPTOR 20A-RELATED"/>
    <property type="match status" value="1"/>
</dbReference>
<dbReference type="OrthoDB" id="8050636at2759"/>
<feature type="transmembrane region" description="Helical" evidence="8">
    <location>
        <begin position="190"/>
        <end position="215"/>
    </location>
</feature>
<evidence type="ECO:0000256" key="3">
    <source>
        <dbReference type="ARBA" id="ARBA00022692"/>
    </source>
</evidence>
<keyword evidence="4 8" id="KW-1133">Transmembrane helix</keyword>
<evidence type="ECO:0000256" key="4">
    <source>
        <dbReference type="ARBA" id="ARBA00022989"/>
    </source>
</evidence>
<keyword evidence="6" id="KW-0675">Receptor</keyword>
<dbReference type="GO" id="GO:0005886">
    <property type="term" value="C:plasma membrane"/>
    <property type="evidence" value="ECO:0007669"/>
    <property type="project" value="UniProtKB-SubCell"/>
</dbReference>
<dbReference type="EMBL" id="LR824009">
    <property type="protein sequence ID" value="CAD0197197.1"/>
    <property type="molecule type" value="Genomic_DNA"/>
</dbReference>
<keyword evidence="7" id="KW-0325">Glycoprotein</keyword>
<keyword evidence="2" id="KW-1003">Cell membrane</keyword>
<evidence type="ECO:0000256" key="2">
    <source>
        <dbReference type="ARBA" id="ARBA00022475"/>
    </source>
</evidence>
<dbReference type="SUPFAM" id="SSF53850">
    <property type="entry name" value="Periplasmic binding protein-like II"/>
    <property type="match status" value="1"/>
</dbReference>
<feature type="transmembrane region" description="Helical" evidence="8">
    <location>
        <begin position="227"/>
        <end position="243"/>
    </location>
</feature>
<dbReference type="Gene3D" id="1.10.287.70">
    <property type="match status" value="1"/>
</dbReference>
<sequence>MLWEHKVVNVVIIKADTTQATCYTYYPIADDVCNNTSPVKLKQGRYVRTSFGAVFEMKFKNLHLCPIVGSTFIQVPYMHFINGKPVGADGDLIRMIAEGMNTSLEMMTPRRADGWGWKEPNGTWMGSLADVDEEVANFSMTSGAITLARFSDFQMSLNYYTVSVVWVSHVAPLQNEALKLMHPFRSDSQIALVVSFVLVVICAFVVKSMLWTYMCHTRDDDQPSKSVVFYAWMVCMGQSLITMPTKSSFLQMTMLWVWYCFLIRTAYQVYLISSLKGKFYEDDFETIEDVINADYPFGGGPALKDYYIEYPTVYNKWVNIDSVDILPTVLNISQGMKFVIAMNSDTAKMVVKKHATSYDQNIQNFDEVLQSGLPFGGQQALKEYFSEDPEIYSNWQVIPLNHLFGVLDDLLDGESDYVVATNKEVMKRYLLKFKGLKKLQILPHKIVNSPLVVYFRKYSPLTDPISYALRVAFEGGFVHRAFEKYVDNDKALLKRDSYEVESLNMGHFAGIFLLLLAGMFISCTYFVVEWICGNLKDE</sequence>
<evidence type="ECO:0000256" key="7">
    <source>
        <dbReference type="ARBA" id="ARBA00023180"/>
    </source>
</evidence>